<reference evidence="1 2" key="1">
    <citation type="submission" date="2018-03" db="EMBL/GenBank/DDBJ databases">
        <title>Genomic framework for the identification of Micromonospora saelicesensis and Micromonospora noduli.</title>
        <authorList>
            <person name="Riesco R."/>
            <person name="Trujillo M.E."/>
        </authorList>
    </citation>
    <scope>NUCLEOTIDE SEQUENCE [LARGE SCALE GENOMIC DNA]</scope>
    <source>
        <strain evidence="1 2">GAR05</strain>
    </source>
</reference>
<accession>A0ABX9CAX2</accession>
<dbReference type="RefSeq" id="WP_112672307.1">
    <property type="nucleotide sequence ID" value="NZ_PXXW01000055.1"/>
</dbReference>
<evidence type="ECO:0000313" key="2">
    <source>
        <dbReference type="Proteomes" id="UP000249334"/>
    </source>
</evidence>
<name>A0ABX9CAX2_9ACTN</name>
<dbReference type="Proteomes" id="UP000249334">
    <property type="component" value="Unassembled WGS sequence"/>
</dbReference>
<dbReference type="EMBL" id="PXXW01000055">
    <property type="protein sequence ID" value="RAN92625.1"/>
    <property type="molecule type" value="Genomic_DNA"/>
</dbReference>
<proteinExistence type="predicted"/>
<keyword evidence="2" id="KW-1185">Reference proteome</keyword>
<comment type="caution">
    <text evidence="1">The sequence shown here is derived from an EMBL/GenBank/DDBJ whole genome shotgun (WGS) entry which is preliminary data.</text>
</comment>
<evidence type="ECO:0000313" key="1">
    <source>
        <dbReference type="EMBL" id="RAN92625.1"/>
    </source>
</evidence>
<gene>
    <name evidence="1" type="ORF">GAR05_06117</name>
</gene>
<sequence>MTNDYTAHEIHRLDQAYPDAVNNLDDLTGNPARKARLAEVGPEVFAAELTRDLANSAANPMSLAAWAAVATVRLMVAGKSWEDDTEAAWAKVEQLTAERDEYAGALTEARTYAAGRAAEVGRLVAENARVRQQRDELKPVVEAAKAWRWSGDTAGDHREAIAALNAAVDALPKAEVAS</sequence>
<organism evidence="1 2">
    <name type="scientific">Micromonospora saelicesensis</name>
    <dbReference type="NCBI Taxonomy" id="285676"/>
    <lineage>
        <taxon>Bacteria</taxon>
        <taxon>Bacillati</taxon>
        <taxon>Actinomycetota</taxon>
        <taxon>Actinomycetes</taxon>
        <taxon>Micromonosporales</taxon>
        <taxon>Micromonosporaceae</taxon>
        <taxon>Micromonospora</taxon>
    </lineage>
</organism>
<protein>
    <submittedName>
        <fullName evidence="1">Uncharacterized protein</fullName>
    </submittedName>
</protein>